<evidence type="ECO:0000313" key="3">
    <source>
        <dbReference type="Proteomes" id="UP000679691"/>
    </source>
</evidence>
<feature type="transmembrane region" description="Helical" evidence="1">
    <location>
        <begin position="146"/>
        <end position="164"/>
    </location>
</feature>
<comment type="caution">
    <text evidence="2">The sequence shown here is derived from an EMBL/GenBank/DDBJ whole genome shotgun (WGS) entry which is preliminary data.</text>
</comment>
<feature type="transmembrane region" description="Helical" evidence="1">
    <location>
        <begin position="542"/>
        <end position="563"/>
    </location>
</feature>
<dbReference type="InterPro" id="IPR052724">
    <property type="entry name" value="GT117_domain-containing"/>
</dbReference>
<feature type="transmembrane region" description="Helical" evidence="1">
    <location>
        <begin position="575"/>
        <end position="593"/>
    </location>
</feature>
<feature type="transmembrane region" description="Helical" evidence="1">
    <location>
        <begin position="112"/>
        <end position="134"/>
    </location>
</feature>
<dbReference type="InterPro" id="IPR021280">
    <property type="entry name" value="TMEM260-like"/>
</dbReference>
<keyword evidence="1" id="KW-0472">Membrane</keyword>
<dbReference type="RefSeq" id="WP_353545772.1">
    <property type="nucleotide sequence ID" value="NZ_JAGKSB010000002.1"/>
</dbReference>
<feature type="transmembrane region" description="Helical" evidence="1">
    <location>
        <begin position="489"/>
        <end position="506"/>
    </location>
</feature>
<protein>
    <submittedName>
        <fullName evidence="2">DUF2723 domain-containing protein</fullName>
    </submittedName>
</protein>
<keyword evidence="1" id="KW-1133">Transmembrane helix</keyword>
<keyword evidence="3" id="KW-1185">Reference proteome</keyword>
<dbReference type="Proteomes" id="UP000679691">
    <property type="component" value="Unassembled WGS sequence"/>
</dbReference>
<accession>A0A8T4H9Y3</accession>
<dbReference type="AlphaFoldDB" id="A0A8T4H9Y3"/>
<gene>
    <name evidence="2" type="ORF">J5U18_01695</name>
</gene>
<feature type="transmembrane region" description="Helical" evidence="1">
    <location>
        <begin position="176"/>
        <end position="207"/>
    </location>
</feature>
<keyword evidence="1" id="KW-0812">Transmembrane</keyword>
<proteinExistence type="predicted"/>
<name>A0A8T4H9Y3_9SPHI</name>
<dbReference type="PANTHER" id="PTHR16214">
    <property type="entry name" value="TRANSMEMBRANE PROTEIN 260"/>
    <property type="match status" value="1"/>
</dbReference>
<feature type="transmembrane region" description="Helical" evidence="1">
    <location>
        <begin position="512"/>
        <end position="530"/>
    </location>
</feature>
<feature type="transmembrane region" description="Helical" evidence="1">
    <location>
        <begin position="219"/>
        <end position="241"/>
    </location>
</feature>
<organism evidence="2 3">
    <name type="scientific">Rhinopithecimicrobium faecis</name>
    <dbReference type="NCBI Taxonomy" id="2820698"/>
    <lineage>
        <taxon>Bacteria</taxon>
        <taxon>Pseudomonadati</taxon>
        <taxon>Bacteroidota</taxon>
        <taxon>Sphingobacteriia</taxon>
        <taxon>Sphingobacteriales</taxon>
        <taxon>Sphingobacteriaceae</taxon>
        <taxon>Rhinopithecimicrobium</taxon>
    </lineage>
</organism>
<dbReference type="PANTHER" id="PTHR16214:SF3">
    <property type="entry name" value="TRANSMEMBRANE PROTEIN 260"/>
    <property type="match status" value="1"/>
</dbReference>
<feature type="transmembrane region" description="Helical" evidence="1">
    <location>
        <begin position="7"/>
        <end position="24"/>
    </location>
</feature>
<feature type="transmembrane region" description="Helical" evidence="1">
    <location>
        <begin position="74"/>
        <end position="100"/>
    </location>
</feature>
<feature type="transmembrane region" description="Helical" evidence="1">
    <location>
        <begin position="288"/>
        <end position="311"/>
    </location>
</feature>
<evidence type="ECO:0000313" key="2">
    <source>
        <dbReference type="EMBL" id="MBP3942287.1"/>
    </source>
</evidence>
<evidence type="ECO:0000256" key="1">
    <source>
        <dbReference type="SAM" id="Phobius"/>
    </source>
</evidence>
<dbReference type="EMBL" id="JAGKSB010000002">
    <property type="protein sequence ID" value="MBP3942287.1"/>
    <property type="molecule type" value="Genomic_DNA"/>
</dbReference>
<feature type="transmembrane region" description="Helical" evidence="1">
    <location>
        <begin position="262"/>
        <end position="282"/>
    </location>
</feature>
<reference evidence="2" key="1">
    <citation type="submission" date="2021-03" db="EMBL/GenBank/DDBJ databases">
        <authorList>
            <person name="Lu T."/>
            <person name="Wang Q."/>
            <person name="Han X."/>
        </authorList>
    </citation>
    <scope>NUCLEOTIDE SEQUENCE</scope>
    <source>
        <strain evidence="2">WQ 2009</strain>
    </source>
</reference>
<sequence>MNYNKNNNLLGWLCAIVATIVYVMTAERSTSWWDCGEFIASAYKLQIVHQPGAPLFLMLQNLFSNFAFGDLSKIAFWMNVGSAVSSGLTILFLFWTITALAKKILVPRNGEVSTAQMITIMGAGLVGALGYAFTDTFWYSAVESEVYAMSSLCTAVVFWAILKWEARADEPDADRWLIFIAYVMGLSIGVHLLNLLVIPAMALVIYFRKKDKPDTKGALTSLLIGVIVLGLILWGIIQYLIKFAAFLDLFFVNSLSLPFGSGVTVFAVAVVAVIVYLLYYSVKNNKPLLNTIVLSATFIILGYSSFSMIMVRAKANPTLNNSDPDNVFAFLSYLNREQYGDEPLFKGPYFDSKASELVEGANSYRKDADKYVVAEKSYKYKYDRETVFPRIYSNREGHVQYYREYLNIPEGQQATFSDNLKFFFSYQIGHMYGRYLLWNFAGRQNDQQGHGSFTEGNWISGIKAIDNMHVGGQDVLPESAKQDPSRNTYFFLPLILGILGAFWHFGKNQKDAGVVGLLFFFTGLAIVLYLNQNPLQPRERDYAYAGSFYAFAIWMGLGVVAIADFLTKKVNAKTAASVATVVGLLGAPVILIAQNWDDHDRSEKLIARDLAKNYLESCAPNAILFTYGDNDTYPLWYAQEVENIRPDIRVVNLSLLSADWYMRQMKQKVNEADALPITIDDSKFVKGVRNVMYYQDAQIPGNIDLNLIVQLLTSDNPENQVRIQGEKLENFLPTKNFQLKVDRQAVIANKVVPQAWEGSIADTLTWTYNKNYVSRAELAIMDILANNNWKRPIYFATTVPEDNYMGLDKYLVSEGFALRLMPLATAADAADKRVLVNSEALYNNITKKYTWGNMANSKFLDPESYRMIGLISGTIYGTSVRSLFAEGKNKEAQEVLNSLYNNMPKKVYRMADVYSYAEIIDGLYKVGETQKANEIVTRNLKYMKENLAYYQAIAQSKSLNAEYQNVGFALQALERYKPILSAAKQQKLLQEVETLDASTRQHYLGNSQ</sequence>
<dbReference type="Pfam" id="PF11028">
    <property type="entry name" value="TMEM260-like"/>
    <property type="match status" value="1"/>
</dbReference>